<protein>
    <submittedName>
        <fullName evidence="2">Uncharacterized protein</fullName>
    </submittedName>
</protein>
<feature type="signal peptide" evidence="1">
    <location>
        <begin position="1"/>
        <end position="26"/>
    </location>
</feature>
<gene>
    <name evidence="2" type="ORF">GR328_16495</name>
</gene>
<dbReference type="EMBL" id="WURB01000012">
    <property type="protein sequence ID" value="MXQ13029.1"/>
    <property type="molecule type" value="Genomic_DNA"/>
</dbReference>
<dbReference type="OrthoDB" id="8020907at2"/>
<organism evidence="2 3">
    <name type="scientific">Microvirga makkahensis</name>
    <dbReference type="NCBI Taxonomy" id="1128670"/>
    <lineage>
        <taxon>Bacteria</taxon>
        <taxon>Pseudomonadati</taxon>
        <taxon>Pseudomonadota</taxon>
        <taxon>Alphaproteobacteria</taxon>
        <taxon>Hyphomicrobiales</taxon>
        <taxon>Methylobacteriaceae</taxon>
        <taxon>Microvirga</taxon>
    </lineage>
</organism>
<accession>A0A7X3MTQ4</accession>
<reference evidence="2 3" key="1">
    <citation type="submission" date="2019-12" db="EMBL/GenBank/DDBJ databases">
        <authorList>
            <person name="Yuan C.-G."/>
        </authorList>
    </citation>
    <scope>NUCLEOTIDE SEQUENCE [LARGE SCALE GENOMIC DNA]</scope>
    <source>
        <strain evidence="2 3">KCTC 23863</strain>
    </source>
</reference>
<feature type="chain" id="PRO_5031429873" evidence="1">
    <location>
        <begin position="27"/>
        <end position="101"/>
    </location>
</feature>
<sequence length="101" mass="11638">MRAFIIPAVAVVFGATLFGAAPEAQARFSPQKIETPSLVDNVACVTRRVRTVRPNGRVVYRTVRRCGVPAWERRRERCRTIRERIYRPDGSVVVRKVRRCR</sequence>
<keyword evidence="3" id="KW-1185">Reference proteome</keyword>
<dbReference type="AlphaFoldDB" id="A0A7X3MTQ4"/>
<reference evidence="2 3" key="2">
    <citation type="submission" date="2020-01" db="EMBL/GenBank/DDBJ databases">
        <title>Microvirga sp. nov., an arsenate reduction bacterium isolated from Tibet hotspring sediments.</title>
        <authorList>
            <person name="Xian W.-D."/>
            <person name="Li W.-J."/>
        </authorList>
    </citation>
    <scope>NUCLEOTIDE SEQUENCE [LARGE SCALE GENOMIC DNA]</scope>
    <source>
        <strain evidence="2 3">KCTC 23863</strain>
    </source>
</reference>
<comment type="caution">
    <text evidence="2">The sequence shown here is derived from an EMBL/GenBank/DDBJ whole genome shotgun (WGS) entry which is preliminary data.</text>
</comment>
<evidence type="ECO:0000256" key="1">
    <source>
        <dbReference type="SAM" id="SignalP"/>
    </source>
</evidence>
<keyword evidence="1" id="KW-0732">Signal</keyword>
<evidence type="ECO:0000313" key="3">
    <source>
        <dbReference type="Proteomes" id="UP000436483"/>
    </source>
</evidence>
<dbReference type="RefSeq" id="WP_160885614.1">
    <property type="nucleotide sequence ID" value="NZ_WURB01000012.1"/>
</dbReference>
<proteinExistence type="predicted"/>
<dbReference type="Proteomes" id="UP000436483">
    <property type="component" value="Unassembled WGS sequence"/>
</dbReference>
<evidence type="ECO:0000313" key="2">
    <source>
        <dbReference type="EMBL" id="MXQ13029.1"/>
    </source>
</evidence>
<name>A0A7X3MTQ4_9HYPH</name>